<keyword evidence="2" id="KW-1185">Reference proteome</keyword>
<dbReference type="InterPro" id="IPR010385">
    <property type="entry name" value="DUF982"/>
</dbReference>
<evidence type="ECO:0000313" key="2">
    <source>
        <dbReference type="Proteomes" id="UP000248616"/>
    </source>
</evidence>
<proteinExistence type="predicted"/>
<reference evidence="2" key="1">
    <citation type="submission" date="2017-03" db="EMBL/GenBank/DDBJ databases">
        <authorList>
            <person name="Safronova V.I."/>
            <person name="Sazanova A.L."/>
            <person name="Chirak E.R."/>
        </authorList>
    </citation>
    <scope>NUCLEOTIDE SEQUENCE [LARGE SCALE GENOMIC DNA]</scope>
    <source>
        <strain evidence="2">Ach-343</strain>
    </source>
</reference>
<accession>A0A2W7BSV0</accession>
<organism evidence="1 2">
    <name type="scientific">Mesorhizobium kowhaii</name>
    <dbReference type="NCBI Taxonomy" id="1300272"/>
    <lineage>
        <taxon>Bacteria</taxon>
        <taxon>Pseudomonadati</taxon>
        <taxon>Pseudomonadota</taxon>
        <taxon>Alphaproteobacteria</taxon>
        <taxon>Hyphomicrobiales</taxon>
        <taxon>Phyllobacteriaceae</taxon>
        <taxon>Mesorhizobium</taxon>
    </lineage>
</organism>
<dbReference type="Gene3D" id="6.10.250.730">
    <property type="match status" value="1"/>
</dbReference>
<dbReference type="AlphaFoldDB" id="A0A2W7BSV0"/>
<name>A0A2W7BSV0_9HYPH</name>
<dbReference type="EMBL" id="MZXV01000080">
    <property type="protein sequence ID" value="PZV33674.1"/>
    <property type="molecule type" value="Genomic_DNA"/>
</dbReference>
<protein>
    <recommendedName>
        <fullName evidence="3">DUF982 domain-containing protein</fullName>
    </recommendedName>
</protein>
<evidence type="ECO:0000313" key="1">
    <source>
        <dbReference type="EMBL" id="PZV33674.1"/>
    </source>
</evidence>
<dbReference type="RefSeq" id="WP_111548735.1">
    <property type="nucleotide sequence ID" value="NZ_MZXV01000080.1"/>
</dbReference>
<sequence length="100" mass="10836">MHDKLFHSPVALTVGLGFKREIASLAEMHDFLTNWTTSRRGPLFRNAVKACDLAVPGYVTIEQARRALVEFAQAAGILWPDLEPAAGVHAVARGYGGYAA</sequence>
<dbReference type="Proteomes" id="UP000248616">
    <property type="component" value="Unassembled WGS sequence"/>
</dbReference>
<gene>
    <name evidence="1" type="ORF">B5V02_35825</name>
</gene>
<dbReference type="Pfam" id="PF06169">
    <property type="entry name" value="DUF982"/>
    <property type="match status" value="1"/>
</dbReference>
<comment type="caution">
    <text evidence="1">The sequence shown here is derived from an EMBL/GenBank/DDBJ whole genome shotgun (WGS) entry which is preliminary data.</text>
</comment>
<evidence type="ECO:0008006" key="3">
    <source>
        <dbReference type="Google" id="ProtNLM"/>
    </source>
</evidence>
<dbReference type="OrthoDB" id="8090270at2"/>